<proteinExistence type="predicted"/>
<reference evidence="3" key="1">
    <citation type="submission" date="2021-02" db="EMBL/GenBank/DDBJ databases">
        <authorList>
            <person name="Nowell W R."/>
        </authorList>
    </citation>
    <scope>NUCLEOTIDE SEQUENCE</scope>
</reference>
<name>A0A821P7Y7_9BILA</name>
<gene>
    <name evidence="3" type="ORF">TOA249_LOCUS23378</name>
</gene>
<comment type="caution">
    <text evidence="3">The sequence shown here is derived from an EMBL/GenBank/DDBJ whole genome shotgun (WGS) entry which is preliminary data.</text>
</comment>
<dbReference type="InterPro" id="IPR036890">
    <property type="entry name" value="HATPase_C_sf"/>
</dbReference>
<dbReference type="Gene3D" id="3.30.565.10">
    <property type="entry name" value="Histidine kinase-like ATPase, C-terminal domain"/>
    <property type="match status" value="1"/>
</dbReference>
<organism evidence="3 4">
    <name type="scientific">Rotaria socialis</name>
    <dbReference type="NCBI Taxonomy" id="392032"/>
    <lineage>
        <taxon>Eukaryota</taxon>
        <taxon>Metazoa</taxon>
        <taxon>Spiralia</taxon>
        <taxon>Gnathifera</taxon>
        <taxon>Rotifera</taxon>
        <taxon>Eurotatoria</taxon>
        <taxon>Bdelloidea</taxon>
        <taxon>Philodinida</taxon>
        <taxon>Philodinidae</taxon>
        <taxon>Rotaria</taxon>
    </lineage>
</organism>
<dbReference type="PANTHER" id="PTHR47839:SF1">
    <property type="entry name" value="DOMAIN PROTEIN, PUTATIVE (AFU_ORTHOLOGUE AFUA_6G04830)-RELATED"/>
    <property type="match status" value="1"/>
</dbReference>
<dbReference type="NCBIfam" id="NF047352">
    <property type="entry name" value="P_loop_sacsin"/>
    <property type="match status" value="1"/>
</dbReference>
<dbReference type="EMBL" id="CAJOBS010002238">
    <property type="protein sequence ID" value="CAF4801327.1"/>
    <property type="molecule type" value="Genomic_DNA"/>
</dbReference>
<dbReference type="SUPFAM" id="SSF55874">
    <property type="entry name" value="ATPase domain of HSP90 chaperone/DNA topoisomerase II/histidine kinase"/>
    <property type="match status" value="1"/>
</dbReference>
<dbReference type="Pfam" id="PF10551">
    <property type="entry name" value="MULE"/>
    <property type="match status" value="1"/>
</dbReference>
<dbReference type="Proteomes" id="UP000663838">
    <property type="component" value="Unassembled WGS sequence"/>
</dbReference>
<evidence type="ECO:0000256" key="1">
    <source>
        <dbReference type="SAM" id="MobiDB-lite"/>
    </source>
</evidence>
<feature type="region of interest" description="Disordered" evidence="1">
    <location>
        <begin position="82"/>
        <end position="109"/>
    </location>
</feature>
<evidence type="ECO:0000313" key="4">
    <source>
        <dbReference type="Proteomes" id="UP000663838"/>
    </source>
</evidence>
<dbReference type="Pfam" id="PF12449">
    <property type="entry name" value="DUF3684"/>
    <property type="match status" value="1"/>
</dbReference>
<sequence>MPITTRAAALLRHAAGEIKYSVRQTRAVEQSIPEQQLHEQQTKSLMSVEYDRYHDSKHSISDTHLSIADLFAPPSLAVTKTYEVKTSEQSNQQPAPHHPQSCRSMSPTSPSCSVPIALLVSGTSSSDENQNDSSFGDVNAMLNVPIGDGYITTGTSERGGRMIFLNGYTVIHTSKVTSKFSHWNGQSHIHIVDQTEIRKRSILTKIKARVVDKYISVTVIVEDEYRKAQLSYEEKRAMPFPLSLASGLQKLRRNALPPLPSDQRFVIPPAYQTTYGSELFLIYDKRKSAHGGRLLIFGSEEQLNVLFADGTFKVCPKLFEQLYVIIGLKNGEAVPVCFIFTSNRRHESYEAVFRCLKKMAIRMGCELKPSAIVCDFERAFINAVVKEVSASPHSKELKCFLSYFKSEWLNTFQPSTWSVGESTWRTNNYAEAQNHRLYTRVIQPHPNLWRFLQCLKQEESVISHRMVQTGLGFSAAKAHKSTRAAARKSKQIVKLLNLLALNQRSLVETISSFAYIVGGPVGRKILNPDKLRSKALQNGQPTSTSINIRRLIDRILTHYSSDFVVFRELIQNADDAGATSFHLEIKCDASSASSAETHFNNCTITEIRAINNGHVFSTADWQRVATIADGNIDPESVGQFGVGFFSVFSYAEEPIIVSGKEYMIFIWQDNKFLQTLRHKLLVEQQTKTTSIILKMRDKYILRIESILDNSRITNEDVPTINLTQLKAYFAKALSFTRNMMTLDIKVNQLLVFQMSKTKSIMSSVLNPFTFKPHRSIHNMLLLDSFVFTEQTFAITNGPSITLGHITIEAHLNIDQQLRNYFQRILKTLPSTVQIQLLFVPTKILLNQQQFQSLITSNNLDAQILKSILPLTFLDNEIIPSGLIFIGLGTHQSIGIGMHVCSHFIPTVERDTLDLQDAYAAKWNEELIACVGQIARCIYDQEISHSSHNRLNKNYETIMAPYSFQKTAPSEKVGAIILKGFFALKNDIFVPTKRLPSANHLSLVISTQTFLADSKHIHGFLPLPLVPFELSKSHFFTALKEHSLIHMADKSIIEESLTSSALLSNELIELLKWLCSSDINDHSYTKRVLSVVRYHETINSPISYFGKLKYYDALNISLVLPLPSNVLPISIAEHFSQEQLHHNLFLLPCNFKQLIDFYLSENQQYLFNNVKTATHLLSYLSNSSSHFSEPEWKKIKDILSIIKCIPTTHGMKLPRKSYLPSHILRSDRPAITLNLLAENATDSRQPRNDSNENLVSMLIENLAKERNNMSYADFNALKNTKFLQGTTLKSNRKNEQKYFPHDLHFPFVAEQLIWSKLIILDWYGIDSYSLEYAFLKELGVREAPDLQMLLKRIVQEHDYYQCQNGQRRKNYKLPIALEFFAENFQKHYSTIWKTSNIQQPFLPSRFLTKTNDTDIILSAPDKVYKSSNPLCGTLLPEVVQLFEKHFNISLLGITEHPTLTQAFDIIMERKTELLTLESACHIFSYLNGLDGLNQVFIKRLSNIAFIPLEGVSTLMKPSHVFIKQFVPSVDETIDDTSGLIDYVDFGTEANAFLLAVGVLHSPSVQMLAELLIERQETYLSNLTNDVNIHKKLRVYKECLKKIAIASTDTPELYRNPLKTRLTNERWCFGIQLNNDNKNFTYRIVKPTEIYLDDDHQCVLAHHPICSPNEPELTKLYEQFGAQWLSNCVKRDLKPTGKPKTTDKSKDLYTLIQSRLRFLFVNNRLEPLASPHEEHFQSLRTNLSVYEVNNIECQLTFQNSTKTLDKQFGSSCALEQTENEVVLYFRQDETTSQLDYPDIASELARFVFKNAPETVIHTISDRLSSSLDSLRRRGVPVDDWLDSMSQIVAPAQINMPLWKKAVLSPVALILMLIHNRRNRRSSNSVYPDEVPPVPSSKNQRRASDPAPVIRFPKDFNEFDVNNVEQMRHIIDLSQAYVNPKFIQNEHTKEEICYSCVDLPAANMTRLKNVDISIPLYLEQNITKTSKMIDQAKQLAWLLTGLADNVFRLNIQSLHLFYDKVGPRIAFNTNGALFFNLRYFKEVFADQLQDYLRKPNEPNSIVSTIVNFYFMVTCHELAHNMYSNHDLNFIQYLQQLAVVFMVEKETFLNDFSFQNYRTNK</sequence>
<dbReference type="InterPro" id="IPR018289">
    <property type="entry name" value="MULE_transposase_dom"/>
</dbReference>
<accession>A0A821P7Y7</accession>
<feature type="domain" description="MULE transposase" evidence="2">
    <location>
        <begin position="305"/>
        <end position="400"/>
    </location>
</feature>
<protein>
    <recommendedName>
        <fullName evidence="2">MULE transposase domain-containing protein</fullName>
    </recommendedName>
</protein>
<evidence type="ECO:0000313" key="3">
    <source>
        <dbReference type="EMBL" id="CAF4801327.1"/>
    </source>
</evidence>
<feature type="region of interest" description="Disordered" evidence="1">
    <location>
        <begin position="1879"/>
        <end position="1904"/>
    </location>
</feature>
<dbReference type="InterPro" id="IPR022155">
    <property type="entry name" value="DUF3684"/>
</dbReference>
<dbReference type="PANTHER" id="PTHR47839">
    <property type="entry name" value="DOMAIN PROTEIN, PUTATIVE (AFU_ORTHOLOGUE AFUA_6G04830)-RELATED"/>
    <property type="match status" value="1"/>
</dbReference>
<evidence type="ECO:0000259" key="2">
    <source>
        <dbReference type="Pfam" id="PF10551"/>
    </source>
</evidence>